<dbReference type="InterPro" id="IPR001932">
    <property type="entry name" value="PPM-type_phosphatase-like_dom"/>
</dbReference>
<reference evidence="3 4" key="1">
    <citation type="submission" date="2022-11" db="EMBL/GenBank/DDBJ databases">
        <title>Minimal conservation of predation-associated metabolite biosynthetic gene clusters underscores biosynthetic potential of Myxococcota including descriptions for ten novel species: Archangium lansinium sp. nov., Myxococcus landrumus sp. nov., Nannocystis bai.</title>
        <authorList>
            <person name="Ahearne A."/>
            <person name="Stevens C."/>
            <person name="Dowd S."/>
        </authorList>
    </citation>
    <scope>NUCLEOTIDE SEQUENCE [LARGE SCALE GENOMIC DNA]</scope>
    <source>
        <strain evidence="3 4">RJM3</strain>
    </source>
</reference>
<dbReference type="SMART" id="SM00332">
    <property type="entry name" value="PP2Cc"/>
    <property type="match status" value="1"/>
</dbReference>
<dbReference type="SUPFAM" id="SSF81606">
    <property type="entry name" value="PP2C-like"/>
    <property type="match status" value="1"/>
</dbReference>
<dbReference type="InterPro" id="IPR036457">
    <property type="entry name" value="PPM-type-like_dom_sf"/>
</dbReference>
<accession>A0ABT5ESY0</accession>
<organism evidence="3 4">
    <name type="scientific">Polyangium mundeleinium</name>
    <dbReference type="NCBI Taxonomy" id="2995306"/>
    <lineage>
        <taxon>Bacteria</taxon>
        <taxon>Pseudomonadati</taxon>
        <taxon>Myxococcota</taxon>
        <taxon>Polyangia</taxon>
        <taxon>Polyangiales</taxon>
        <taxon>Polyangiaceae</taxon>
        <taxon>Polyangium</taxon>
    </lineage>
</organism>
<name>A0ABT5ESY0_9BACT</name>
<dbReference type="Pfam" id="PF13672">
    <property type="entry name" value="PP2C_2"/>
    <property type="match status" value="1"/>
</dbReference>
<comment type="caution">
    <text evidence="3">The sequence shown here is derived from an EMBL/GenBank/DDBJ whole genome shotgun (WGS) entry which is preliminary data.</text>
</comment>
<evidence type="ECO:0000313" key="4">
    <source>
        <dbReference type="Proteomes" id="UP001221411"/>
    </source>
</evidence>
<evidence type="ECO:0000256" key="1">
    <source>
        <dbReference type="SAM" id="MobiDB-lite"/>
    </source>
</evidence>
<proteinExistence type="predicted"/>
<keyword evidence="4" id="KW-1185">Reference proteome</keyword>
<dbReference type="Proteomes" id="UP001221411">
    <property type="component" value="Unassembled WGS sequence"/>
</dbReference>
<dbReference type="InterPro" id="IPR015655">
    <property type="entry name" value="PP2C"/>
</dbReference>
<dbReference type="CDD" id="cd00143">
    <property type="entry name" value="PP2Cc"/>
    <property type="match status" value="1"/>
</dbReference>
<sequence length="247" mass="26506">MGSLDVSPLAAGTTDTSRHRERNEDRFGVFPDLGLFVVVDGMSGASGSGEVVAKIAVDVMREHFEATRDAHAGAHRLAEAVRLANRRVLERTSTERWLSNGACTLVALALDAEGVHVTHVGDSRVYRLVGEGLEQLTEDHSLLADAHCLGISLPTDVPPETFAKILVRAVGMQEDVVFEVQTFAARPRDVYLLSTDGLHDFVPPDEMAAVIRANPDLDAAVQGLLGRAIHHDAADNITCVLVVPHPG</sequence>
<feature type="region of interest" description="Disordered" evidence="1">
    <location>
        <begin position="1"/>
        <end position="23"/>
    </location>
</feature>
<dbReference type="Gene3D" id="3.60.40.10">
    <property type="entry name" value="PPM-type phosphatase domain"/>
    <property type="match status" value="1"/>
</dbReference>
<dbReference type="PROSITE" id="PS51746">
    <property type="entry name" value="PPM_2"/>
    <property type="match status" value="1"/>
</dbReference>
<dbReference type="SMART" id="SM00331">
    <property type="entry name" value="PP2C_SIG"/>
    <property type="match status" value="1"/>
</dbReference>
<evidence type="ECO:0000313" key="3">
    <source>
        <dbReference type="EMBL" id="MDC0744928.1"/>
    </source>
</evidence>
<dbReference type="RefSeq" id="WP_271921958.1">
    <property type="nucleotide sequence ID" value="NZ_JAQNDO010000001.1"/>
</dbReference>
<dbReference type="PANTHER" id="PTHR47992">
    <property type="entry name" value="PROTEIN PHOSPHATASE"/>
    <property type="match status" value="1"/>
</dbReference>
<evidence type="ECO:0000259" key="2">
    <source>
        <dbReference type="PROSITE" id="PS51746"/>
    </source>
</evidence>
<dbReference type="EMBL" id="JAQNDO010000001">
    <property type="protein sequence ID" value="MDC0744928.1"/>
    <property type="molecule type" value="Genomic_DNA"/>
</dbReference>
<protein>
    <submittedName>
        <fullName evidence="3">Protein phosphatase 2C domain-containing protein</fullName>
    </submittedName>
</protein>
<gene>
    <name evidence="3" type="ORF">POL67_26590</name>
</gene>
<feature type="domain" description="PPM-type phosphatase" evidence="2">
    <location>
        <begin position="10"/>
        <end position="244"/>
    </location>
</feature>